<dbReference type="AlphaFoldDB" id="A0A0D8JZ96"/>
<name>A0A0D8JZ96_COCIM</name>
<reference evidence="3" key="1">
    <citation type="journal article" date="2009" name="Genome Res.">
        <title>Comparative genomic analyses of the human fungal pathogens Coccidioides and their relatives.</title>
        <authorList>
            <person name="Sharpton T.J."/>
            <person name="Stajich J.E."/>
            <person name="Rounsley S.D."/>
            <person name="Gardner M.J."/>
            <person name="Wortman J.R."/>
            <person name="Jordar V.S."/>
            <person name="Maiti R."/>
            <person name="Kodira C.D."/>
            <person name="Neafsey D.E."/>
            <person name="Zeng Q."/>
            <person name="Hung C.-Y."/>
            <person name="McMahan C."/>
            <person name="Muszewska A."/>
            <person name="Grynberg M."/>
            <person name="Mandel M.A."/>
            <person name="Kellner E.M."/>
            <person name="Barker B.M."/>
            <person name="Galgiani J.N."/>
            <person name="Orbach M.J."/>
            <person name="Kirkland T.N."/>
            <person name="Cole G.T."/>
            <person name="Henn M.R."/>
            <person name="Birren B.W."/>
            <person name="Taylor J.W."/>
        </authorList>
    </citation>
    <scope>NUCLEOTIDE SEQUENCE [LARGE SCALE GENOMIC DNA]</scope>
    <source>
        <strain evidence="3">RS</strain>
    </source>
</reference>
<dbReference type="VEuPathDB" id="FungiDB:CIMG_11240"/>
<dbReference type="KEGG" id="cim:CIMG_11240"/>
<reference evidence="3" key="2">
    <citation type="journal article" date="2010" name="Genome Res.">
        <title>Population genomic sequencing of Coccidioides fungi reveals recent hybridization and transposon control.</title>
        <authorList>
            <person name="Neafsey D.E."/>
            <person name="Barker B.M."/>
            <person name="Sharpton T.J."/>
            <person name="Stajich J.E."/>
            <person name="Park D.J."/>
            <person name="Whiston E."/>
            <person name="Hung C.-Y."/>
            <person name="McMahan C."/>
            <person name="White J."/>
            <person name="Sykes S."/>
            <person name="Heiman D."/>
            <person name="Young S."/>
            <person name="Zeng Q."/>
            <person name="Abouelleil A."/>
            <person name="Aftuck L."/>
            <person name="Bessette D."/>
            <person name="Brown A."/>
            <person name="FitzGerald M."/>
            <person name="Lui A."/>
            <person name="Macdonald J.P."/>
            <person name="Priest M."/>
            <person name="Orbach M.J."/>
            <person name="Galgiani J.N."/>
            <person name="Kirkland T.N."/>
            <person name="Cole G.T."/>
            <person name="Birren B.W."/>
            <person name="Henn M.R."/>
            <person name="Taylor J.W."/>
            <person name="Rounsley S.D."/>
        </authorList>
    </citation>
    <scope>GENOME REANNOTATION</scope>
    <source>
        <strain evidence="3">RS</strain>
    </source>
</reference>
<feature type="compositionally biased region" description="Polar residues" evidence="1">
    <location>
        <begin position="12"/>
        <end position="22"/>
    </location>
</feature>
<gene>
    <name evidence="2" type="ORF">CIMG_11240</name>
</gene>
<sequence length="113" mass="12183">MAKASVLPRSAHPNSALQNSPRQPCIARTSHARSNCGEGSSAGVLEPHLRQSGTYMGVSEILFFLLPAVTRILFETYGPTEENLAATRRTNHGIANGKFAASHPPRENLPANY</sequence>
<dbReference type="Proteomes" id="UP000001261">
    <property type="component" value="Unassembled WGS sequence"/>
</dbReference>
<evidence type="ECO:0000313" key="2">
    <source>
        <dbReference type="EMBL" id="KJF61588.1"/>
    </source>
</evidence>
<evidence type="ECO:0000313" key="3">
    <source>
        <dbReference type="Proteomes" id="UP000001261"/>
    </source>
</evidence>
<dbReference type="GeneID" id="24163622"/>
<keyword evidence="3" id="KW-1185">Reference proteome</keyword>
<proteinExistence type="predicted"/>
<evidence type="ECO:0000256" key="1">
    <source>
        <dbReference type="SAM" id="MobiDB-lite"/>
    </source>
</evidence>
<dbReference type="InParanoid" id="A0A0D8JZ96"/>
<dbReference type="EMBL" id="GG704916">
    <property type="protein sequence ID" value="KJF61588.1"/>
    <property type="molecule type" value="Genomic_DNA"/>
</dbReference>
<feature type="region of interest" description="Disordered" evidence="1">
    <location>
        <begin position="1"/>
        <end position="45"/>
    </location>
</feature>
<protein>
    <submittedName>
        <fullName evidence="2">Uncharacterized protein</fullName>
    </submittedName>
</protein>
<accession>A0A0D8JZ96</accession>
<dbReference type="RefSeq" id="XP_012213712.1">
    <property type="nucleotide sequence ID" value="XM_012358289.1"/>
</dbReference>
<organism evidence="2 3">
    <name type="scientific">Coccidioides immitis (strain RS)</name>
    <name type="common">Valley fever fungus</name>
    <dbReference type="NCBI Taxonomy" id="246410"/>
    <lineage>
        <taxon>Eukaryota</taxon>
        <taxon>Fungi</taxon>
        <taxon>Dikarya</taxon>
        <taxon>Ascomycota</taxon>
        <taxon>Pezizomycotina</taxon>
        <taxon>Eurotiomycetes</taxon>
        <taxon>Eurotiomycetidae</taxon>
        <taxon>Onygenales</taxon>
        <taxon>Onygenaceae</taxon>
        <taxon>Coccidioides</taxon>
    </lineage>
</organism>